<dbReference type="RefSeq" id="WP_207678658.1">
    <property type="nucleotide sequence ID" value="NZ_CP061800.1"/>
</dbReference>
<evidence type="ECO:0000313" key="2">
    <source>
        <dbReference type="EMBL" id="QTA90466.1"/>
    </source>
</evidence>
<sequence>MNIRKVSTMAVIFGSLIIFLAASYAAAQKGRFRGTERNPDQIMSVLKDRLSLTEEQEAQVRPIMEEQIEKQRALFEKYRGKGRADRRTMRDEMQKNQEDTEKRLEGVLSKEQMDEFRKIRDEKRNKMRGKGRNRRG</sequence>
<dbReference type="AlphaFoldDB" id="A0A975BRQ7"/>
<reference evidence="2" key="1">
    <citation type="journal article" date="2021" name="Microb. Physiol.">
        <title>Proteogenomic Insights into the Physiology of Marine, Sulfate-Reducing, Filamentous Desulfonema limicola and Desulfonema magnum.</title>
        <authorList>
            <person name="Schnaars V."/>
            <person name="Wohlbrand L."/>
            <person name="Scheve S."/>
            <person name="Hinrichs C."/>
            <person name="Reinhardt R."/>
            <person name="Rabus R."/>
        </authorList>
    </citation>
    <scope>NUCLEOTIDE SEQUENCE</scope>
    <source>
        <strain evidence="2">4be13</strain>
    </source>
</reference>
<organism evidence="2 3">
    <name type="scientific">Desulfonema magnum</name>
    <dbReference type="NCBI Taxonomy" id="45655"/>
    <lineage>
        <taxon>Bacteria</taxon>
        <taxon>Pseudomonadati</taxon>
        <taxon>Thermodesulfobacteriota</taxon>
        <taxon>Desulfobacteria</taxon>
        <taxon>Desulfobacterales</taxon>
        <taxon>Desulfococcaceae</taxon>
        <taxon>Desulfonema</taxon>
    </lineage>
</organism>
<evidence type="ECO:0008006" key="4">
    <source>
        <dbReference type="Google" id="ProtNLM"/>
    </source>
</evidence>
<proteinExistence type="predicted"/>
<dbReference type="KEGG" id="dmm:dnm_065270"/>
<evidence type="ECO:0000313" key="3">
    <source>
        <dbReference type="Proteomes" id="UP000663722"/>
    </source>
</evidence>
<feature type="region of interest" description="Disordered" evidence="1">
    <location>
        <begin position="79"/>
        <end position="136"/>
    </location>
</feature>
<feature type="compositionally biased region" description="Basic residues" evidence="1">
    <location>
        <begin position="125"/>
        <end position="136"/>
    </location>
</feature>
<gene>
    <name evidence="2" type="ORF">dnm_065270</name>
</gene>
<protein>
    <recommendedName>
        <fullName evidence="4">Periplasmic heavy metal sensor</fullName>
    </recommendedName>
</protein>
<feature type="compositionally biased region" description="Basic and acidic residues" evidence="1">
    <location>
        <begin position="111"/>
        <end position="124"/>
    </location>
</feature>
<name>A0A975BRQ7_9BACT</name>
<accession>A0A975BRQ7</accession>
<dbReference type="EMBL" id="CP061800">
    <property type="protein sequence ID" value="QTA90466.1"/>
    <property type="molecule type" value="Genomic_DNA"/>
</dbReference>
<evidence type="ECO:0000256" key="1">
    <source>
        <dbReference type="SAM" id="MobiDB-lite"/>
    </source>
</evidence>
<dbReference type="Proteomes" id="UP000663722">
    <property type="component" value="Chromosome"/>
</dbReference>
<keyword evidence="3" id="KW-1185">Reference proteome</keyword>
<feature type="compositionally biased region" description="Basic and acidic residues" evidence="1">
    <location>
        <begin position="79"/>
        <end position="105"/>
    </location>
</feature>